<proteinExistence type="predicted"/>
<comment type="caution">
    <text evidence="1">The sequence shown here is derived from an EMBL/GenBank/DDBJ whole genome shotgun (WGS) entry which is preliminary data.</text>
</comment>
<dbReference type="EMBL" id="CAJVAX010000001">
    <property type="protein sequence ID" value="CAG7602141.1"/>
    <property type="molecule type" value="Genomic_DNA"/>
</dbReference>
<gene>
    <name evidence="1" type="ORF">SBRY_10499</name>
</gene>
<protein>
    <submittedName>
        <fullName evidence="1">Uncharacterized protein</fullName>
    </submittedName>
</protein>
<dbReference type="AlphaFoldDB" id="A0A9W4GYR2"/>
<keyword evidence="2" id="KW-1185">Reference proteome</keyword>
<evidence type="ECO:0000313" key="2">
    <source>
        <dbReference type="Proteomes" id="UP001153328"/>
    </source>
</evidence>
<accession>A0A9W4GYR2</accession>
<dbReference type="Proteomes" id="UP001153328">
    <property type="component" value="Unassembled WGS sequence"/>
</dbReference>
<evidence type="ECO:0000313" key="1">
    <source>
        <dbReference type="EMBL" id="CAG7602141.1"/>
    </source>
</evidence>
<organism evidence="1 2">
    <name type="scientific">Actinacidiphila bryophytorum</name>
    <dbReference type="NCBI Taxonomy" id="1436133"/>
    <lineage>
        <taxon>Bacteria</taxon>
        <taxon>Bacillati</taxon>
        <taxon>Actinomycetota</taxon>
        <taxon>Actinomycetes</taxon>
        <taxon>Kitasatosporales</taxon>
        <taxon>Streptomycetaceae</taxon>
        <taxon>Actinacidiphila</taxon>
    </lineage>
</organism>
<name>A0A9W4GYR2_9ACTN</name>
<reference evidence="1" key="1">
    <citation type="submission" date="2021-06" db="EMBL/GenBank/DDBJ databases">
        <authorList>
            <person name="Arsene-Ploetze F."/>
        </authorList>
    </citation>
    <scope>NUCLEOTIDE SEQUENCE</scope>
    <source>
        <strain evidence="1">SBRY1</strain>
    </source>
</reference>
<sequence length="74" mass="8269">MEWFQQSYSKAAEGIFPSIPLDSESRNPLSYTTMAAAGPARGQHARATSIPLTIRQVCVCYFERTANFYRPAIP</sequence>